<feature type="domain" description="HTH arsR-type" evidence="1">
    <location>
        <begin position="13"/>
        <end position="93"/>
    </location>
</feature>
<name>A0A285INM8_9ACTN</name>
<dbReference type="InterPro" id="IPR036388">
    <property type="entry name" value="WH-like_DNA-bd_sf"/>
</dbReference>
<dbReference type="Gene3D" id="1.10.10.10">
    <property type="entry name" value="Winged helix-like DNA-binding domain superfamily/Winged helix DNA-binding domain"/>
    <property type="match status" value="1"/>
</dbReference>
<dbReference type="EMBL" id="OBDY01000010">
    <property type="protein sequence ID" value="SNY49615.1"/>
    <property type="molecule type" value="Genomic_DNA"/>
</dbReference>
<keyword evidence="3" id="KW-1185">Reference proteome</keyword>
<dbReference type="SMART" id="SM00418">
    <property type="entry name" value="HTH_ARSR"/>
    <property type="match status" value="1"/>
</dbReference>
<gene>
    <name evidence="2" type="ORF">SAMN05421748_11065</name>
</gene>
<accession>A0A285INM8</accession>
<evidence type="ECO:0000259" key="1">
    <source>
        <dbReference type="SMART" id="SM00418"/>
    </source>
</evidence>
<evidence type="ECO:0000313" key="2">
    <source>
        <dbReference type="EMBL" id="SNY49615.1"/>
    </source>
</evidence>
<reference evidence="2 3" key="1">
    <citation type="submission" date="2017-09" db="EMBL/GenBank/DDBJ databases">
        <authorList>
            <person name="Ehlers B."/>
            <person name="Leendertz F.H."/>
        </authorList>
    </citation>
    <scope>NUCLEOTIDE SEQUENCE [LARGE SCALE GENOMIC DNA]</scope>
    <source>
        <strain evidence="2 3">CGMCC 4.6857</strain>
    </source>
</reference>
<dbReference type="Pfam" id="PF12840">
    <property type="entry name" value="HTH_20"/>
    <property type="match status" value="1"/>
</dbReference>
<proteinExistence type="predicted"/>
<organism evidence="2 3">
    <name type="scientific">Paractinoplanes atraurantiacus</name>
    <dbReference type="NCBI Taxonomy" id="1036182"/>
    <lineage>
        <taxon>Bacteria</taxon>
        <taxon>Bacillati</taxon>
        <taxon>Actinomycetota</taxon>
        <taxon>Actinomycetes</taxon>
        <taxon>Micromonosporales</taxon>
        <taxon>Micromonosporaceae</taxon>
        <taxon>Paractinoplanes</taxon>
    </lineage>
</organism>
<dbReference type="AlphaFoldDB" id="A0A285INM8"/>
<dbReference type="RefSeq" id="WP_097322172.1">
    <property type="nucleotide sequence ID" value="NZ_OBDY01000010.1"/>
</dbReference>
<dbReference type="Proteomes" id="UP000219612">
    <property type="component" value="Unassembled WGS sequence"/>
</dbReference>
<protein>
    <submittedName>
        <fullName evidence="2">Helix-turn-helix domain-containing protein</fullName>
    </submittedName>
</protein>
<dbReference type="SUPFAM" id="SSF46785">
    <property type="entry name" value="Winged helix' DNA-binding domain"/>
    <property type="match status" value="1"/>
</dbReference>
<dbReference type="GO" id="GO:0003700">
    <property type="term" value="F:DNA-binding transcription factor activity"/>
    <property type="evidence" value="ECO:0007669"/>
    <property type="project" value="InterPro"/>
</dbReference>
<sequence>MTDGEETVALDPRTLRGLAHPLRVRLLNLLRERGPSTASRLGEQLGQSSGATSYHLRQLAQYGFVTEDAERGTARERWWRAAQQRTVLTPEQGRQSWELAEGYLRAVAQADFQRTEAAIANLPAVSREWQDALYLGTDILRLAPDRAAELRERMSALVAEYGGGADGDRVAVQWQILPLSDS</sequence>
<dbReference type="InterPro" id="IPR036390">
    <property type="entry name" value="WH_DNA-bd_sf"/>
</dbReference>
<dbReference type="InterPro" id="IPR001845">
    <property type="entry name" value="HTH_ArsR_DNA-bd_dom"/>
</dbReference>
<evidence type="ECO:0000313" key="3">
    <source>
        <dbReference type="Proteomes" id="UP000219612"/>
    </source>
</evidence>